<comment type="cofactor">
    <cofactor evidence="3">
        <name>Co(2+)</name>
        <dbReference type="ChEBI" id="CHEBI:48828"/>
    </cofactor>
</comment>
<comment type="cofactor">
    <cofactor evidence="2">
        <name>Mn(2+)</name>
        <dbReference type="ChEBI" id="CHEBI:29035"/>
    </cofactor>
</comment>
<accession>A0A5Q0GQA1</accession>
<dbReference type="PANTHER" id="PTHR11845">
    <property type="entry name" value="5'-DEOXYNUCLEOTIDASE HDDC2"/>
    <property type="match status" value="1"/>
</dbReference>
<dbReference type="RefSeq" id="WP_033435125.1">
    <property type="nucleotide sequence ID" value="NZ_CP034550.1"/>
</dbReference>
<evidence type="ECO:0000256" key="2">
    <source>
        <dbReference type="ARBA" id="ARBA00001936"/>
    </source>
</evidence>
<organism evidence="9 10">
    <name type="scientific">Saccharothrix syringae</name>
    <name type="common">Nocardiopsis syringae</name>
    <dbReference type="NCBI Taxonomy" id="103733"/>
    <lineage>
        <taxon>Bacteria</taxon>
        <taxon>Bacillati</taxon>
        <taxon>Actinomycetota</taxon>
        <taxon>Actinomycetes</taxon>
        <taxon>Pseudonocardiales</taxon>
        <taxon>Pseudonocardiaceae</taxon>
        <taxon>Saccharothrix</taxon>
    </lineage>
</organism>
<dbReference type="EMBL" id="CP034550">
    <property type="protein sequence ID" value="QFZ16149.1"/>
    <property type="molecule type" value="Genomic_DNA"/>
</dbReference>
<feature type="domain" description="HD/PDEase" evidence="8">
    <location>
        <begin position="34"/>
        <end position="148"/>
    </location>
</feature>
<dbReference type="EC" id="3.1.3.89" evidence="5"/>
<dbReference type="GO" id="GO:0046872">
    <property type="term" value="F:metal ion binding"/>
    <property type="evidence" value="ECO:0007669"/>
    <property type="project" value="UniProtKB-KW"/>
</dbReference>
<dbReference type="InterPro" id="IPR006674">
    <property type="entry name" value="HD_domain"/>
</dbReference>
<comment type="catalytic activity">
    <reaction evidence="1">
        <text>a 2'-deoxyribonucleoside 5'-phosphate + H2O = a 2'-deoxyribonucleoside + phosphate</text>
        <dbReference type="Rhea" id="RHEA:36167"/>
        <dbReference type="ChEBI" id="CHEBI:15377"/>
        <dbReference type="ChEBI" id="CHEBI:18274"/>
        <dbReference type="ChEBI" id="CHEBI:43474"/>
        <dbReference type="ChEBI" id="CHEBI:65317"/>
        <dbReference type="EC" id="3.1.3.89"/>
    </reaction>
</comment>
<proteinExistence type="predicted"/>
<evidence type="ECO:0000313" key="9">
    <source>
        <dbReference type="EMBL" id="QFZ16149.1"/>
    </source>
</evidence>
<evidence type="ECO:0000256" key="1">
    <source>
        <dbReference type="ARBA" id="ARBA00001638"/>
    </source>
</evidence>
<dbReference type="GO" id="GO:0002953">
    <property type="term" value="F:5'-deoxynucleotidase activity"/>
    <property type="evidence" value="ECO:0007669"/>
    <property type="project" value="UniProtKB-EC"/>
</dbReference>
<dbReference type="Pfam" id="PF13023">
    <property type="entry name" value="HD_3"/>
    <property type="match status" value="1"/>
</dbReference>
<dbReference type="GO" id="GO:0005737">
    <property type="term" value="C:cytoplasm"/>
    <property type="evidence" value="ECO:0007669"/>
    <property type="project" value="TreeGrafter"/>
</dbReference>
<comment type="subunit">
    <text evidence="4">Homodimer.</text>
</comment>
<sequence length="187" mass="20488">MADDDAAAIAAFGYELGVLKRVRRTGWWHAGVRDPESVAEHTARVAQLAALIAVEEGADPARASLLALWHDTQETRTGDLPHTAADYLVKPDPRAITADQTAGLPPRVRDAVRDAVDEYEARESAEARCASDADKLEMLLQAVEYRDVGVRRVDEWVESARGRLTTGTARRIAEAALSTSTLAWRDR</sequence>
<evidence type="ECO:0000313" key="10">
    <source>
        <dbReference type="Proteomes" id="UP000325787"/>
    </source>
</evidence>
<keyword evidence="10" id="KW-1185">Reference proteome</keyword>
<keyword evidence="6" id="KW-0479">Metal-binding</keyword>
<dbReference type="KEGG" id="ssyi:EKG83_00550"/>
<dbReference type="InterPro" id="IPR003607">
    <property type="entry name" value="HD/PDEase_dom"/>
</dbReference>
<evidence type="ECO:0000256" key="7">
    <source>
        <dbReference type="ARBA" id="ARBA00022801"/>
    </source>
</evidence>
<dbReference type="Gene3D" id="1.10.3210.10">
    <property type="entry name" value="Hypothetical protein af1432"/>
    <property type="match status" value="1"/>
</dbReference>
<evidence type="ECO:0000256" key="5">
    <source>
        <dbReference type="ARBA" id="ARBA00012964"/>
    </source>
</evidence>
<dbReference type="Proteomes" id="UP000325787">
    <property type="component" value="Chromosome"/>
</dbReference>
<gene>
    <name evidence="9" type="ORF">EKG83_00550</name>
</gene>
<evidence type="ECO:0000256" key="6">
    <source>
        <dbReference type="ARBA" id="ARBA00022723"/>
    </source>
</evidence>
<dbReference type="SUPFAM" id="SSF109604">
    <property type="entry name" value="HD-domain/PDEase-like"/>
    <property type="match status" value="1"/>
</dbReference>
<evidence type="ECO:0000259" key="8">
    <source>
        <dbReference type="SMART" id="SM00471"/>
    </source>
</evidence>
<dbReference type="AlphaFoldDB" id="A0A5Q0GQA1"/>
<evidence type="ECO:0000256" key="3">
    <source>
        <dbReference type="ARBA" id="ARBA00001941"/>
    </source>
</evidence>
<protein>
    <recommendedName>
        <fullName evidence="5">5'-deoxynucleotidase</fullName>
        <ecNumber evidence="5">3.1.3.89</ecNumber>
    </recommendedName>
</protein>
<dbReference type="OrthoDB" id="9786155at2"/>
<name>A0A5Q0GQA1_SACSY</name>
<dbReference type="InterPro" id="IPR039356">
    <property type="entry name" value="YfbR/HDDC2"/>
</dbReference>
<evidence type="ECO:0000256" key="4">
    <source>
        <dbReference type="ARBA" id="ARBA00011738"/>
    </source>
</evidence>
<dbReference type="SMART" id="SM00471">
    <property type="entry name" value="HDc"/>
    <property type="match status" value="1"/>
</dbReference>
<reference evidence="10" key="1">
    <citation type="journal article" date="2021" name="Curr. Microbiol.">
        <title>Complete genome of nocamycin-producing strain Saccharothrix syringae NRRL B-16468 reveals the biosynthetic potential for secondary metabolites.</title>
        <authorList>
            <person name="Mo X."/>
            <person name="Yang S."/>
        </authorList>
    </citation>
    <scope>NUCLEOTIDE SEQUENCE [LARGE SCALE GENOMIC DNA]</scope>
    <source>
        <strain evidence="10">ATCC 51364 / DSM 43886 / JCM 6844 / KCTC 9398 / NBRC 14523 / NRRL B-16468 / INA 2240</strain>
    </source>
</reference>
<keyword evidence="7" id="KW-0378">Hydrolase</keyword>
<dbReference type="PANTHER" id="PTHR11845:SF13">
    <property type="entry name" value="5'-DEOXYNUCLEOTIDASE HDDC2"/>
    <property type="match status" value="1"/>
</dbReference>